<dbReference type="Gene3D" id="3.20.20.70">
    <property type="entry name" value="Aldolase class I"/>
    <property type="match status" value="1"/>
</dbReference>
<dbReference type="PANTHER" id="PTHR11082">
    <property type="entry name" value="TRNA-DIHYDROURIDINE SYNTHASE"/>
    <property type="match status" value="1"/>
</dbReference>
<comment type="cofactor">
    <cofactor evidence="1">
        <name>FMN</name>
        <dbReference type="ChEBI" id="CHEBI:58210"/>
    </cofactor>
</comment>
<dbReference type="EMBL" id="KK583243">
    <property type="protein sequence ID" value="KDO24346.1"/>
    <property type="molecule type" value="Genomic_DNA"/>
</dbReference>
<evidence type="ECO:0000256" key="2">
    <source>
        <dbReference type="ARBA" id="ARBA00022630"/>
    </source>
</evidence>
<dbReference type="SUPFAM" id="SSF51395">
    <property type="entry name" value="FMN-linked oxidoreductases"/>
    <property type="match status" value="1"/>
</dbReference>
<reference evidence="15 16" key="1">
    <citation type="journal article" date="2013" name="PLoS Genet.">
        <title>Distinctive expansion of potential virulence genes in the genome of the oomycete fish pathogen Saprolegnia parasitica.</title>
        <authorList>
            <person name="Jiang R.H."/>
            <person name="de Bruijn I."/>
            <person name="Haas B.J."/>
            <person name="Belmonte R."/>
            <person name="Lobach L."/>
            <person name="Christie J."/>
            <person name="van den Ackerveken G."/>
            <person name="Bottin A."/>
            <person name="Bulone V."/>
            <person name="Diaz-Moreno S.M."/>
            <person name="Dumas B."/>
            <person name="Fan L."/>
            <person name="Gaulin E."/>
            <person name="Govers F."/>
            <person name="Grenville-Briggs L.J."/>
            <person name="Horner N.R."/>
            <person name="Levin J.Z."/>
            <person name="Mammella M."/>
            <person name="Meijer H.J."/>
            <person name="Morris P."/>
            <person name="Nusbaum C."/>
            <person name="Oome S."/>
            <person name="Phillips A.J."/>
            <person name="van Rooyen D."/>
            <person name="Rzeszutek E."/>
            <person name="Saraiva M."/>
            <person name="Secombes C.J."/>
            <person name="Seidl M.F."/>
            <person name="Snel B."/>
            <person name="Stassen J.H."/>
            <person name="Sykes S."/>
            <person name="Tripathy S."/>
            <person name="van den Berg H."/>
            <person name="Vega-Arreguin J.C."/>
            <person name="Wawra S."/>
            <person name="Young S.K."/>
            <person name="Zeng Q."/>
            <person name="Dieguez-Uribeondo J."/>
            <person name="Russ C."/>
            <person name="Tyler B.M."/>
            <person name="van West P."/>
        </authorList>
    </citation>
    <scope>NUCLEOTIDE SEQUENCE [LARGE SCALE GENOMIC DNA]</scope>
    <source>
        <strain evidence="15 16">CBS 223.65</strain>
    </source>
</reference>
<dbReference type="InterPro" id="IPR018517">
    <property type="entry name" value="tRNA_hU_synthase_CS"/>
</dbReference>
<dbReference type="GO" id="GO:0050660">
    <property type="term" value="F:flavin adenine dinucleotide binding"/>
    <property type="evidence" value="ECO:0007669"/>
    <property type="project" value="InterPro"/>
</dbReference>
<evidence type="ECO:0000256" key="1">
    <source>
        <dbReference type="ARBA" id="ARBA00001917"/>
    </source>
</evidence>
<evidence type="ECO:0000256" key="3">
    <source>
        <dbReference type="ARBA" id="ARBA00022643"/>
    </source>
</evidence>
<name>A0A067CCT1_SAPPC</name>
<keyword evidence="6" id="KW-0560">Oxidoreductase</keyword>
<dbReference type="PANTHER" id="PTHR11082:SF5">
    <property type="entry name" value="TRNA-DIHYDROURIDINE(16_17) SYNTHASE [NAD(P)(+)]-LIKE"/>
    <property type="match status" value="1"/>
</dbReference>
<dbReference type="GO" id="GO:0017150">
    <property type="term" value="F:tRNA dihydrouridine synthase activity"/>
    <property type="evidence" value="ECO:0007669"/>
    <property type="project" value="InterPro"/>
</dbReference>
<feature type="domain" description="DUS-like FMN-binding" evidence="14">
    <location>
        <begin position="21"/>
        <end position="258"/>
    </location>
</feature>
<dbReference type="GeneID" id="24132534"/>
<keyword evidence="4" id="KW-0819">tRNA processing</keyword>
<comment type="similarity">
    <text evidence="8">Belongs to the Dus family. Dus1 subfamily.</text>
</comment>
<dbReference type="AlphaFoldDB" id="A0A067CCT1"/>
<evidence type="ECO:0000256" key="7">
    <source>
        <dbReference type="ARBA" id="ARBA00023027"/>
    </source>
</evidence>
<protein>
    <recommendedName>
        <fullName evidence="9">tRNA-dihydrouridine(16/17) synthase [NAD(P)(+)]</fullName>
        <ecNumber evidence="9">1.3.1.88</ecNumber>
    </recommendedName>
</protein>
<comment type="catalytic activity">
    <reaction evidence="12">
        <text>5,6-dihydrouridine(16) in tRNA + NAD(+) = uridine(16) in tRNA + NADH + H(+)</text>
        <dbReference type="Rhea" id="RHEA:53380"/>
        <dbReference type="Rhea" id="RHEA-COMP:13543"/>
        <dbReference type="Rhea" id="RHEA-COMP:13544"/>
        <dbReference type="ChEBI" id="CHEBI:15378"/>
        <dbReference type="ChEBI" id="CHEBI:57540"/>
        <dbReference type="ChEBI" id="CHEBI:57945"/>
        <dbReference type="ChEBI" id="CHEBI:65315"/>
        <dbReference type="ChEBI" id="CHEBI:74443"/>
        <dbReference type="EC" id="1.3.1.88"/>
    </reaction>
    <physiologicalReaction direction="right-to-left" evidence="12">
        <dbReference type="Rhea" id="RHEA:53382"/>
    </physiologicalReaction>
</comment>
<evidence type="ECO:0000256" key="8">
    <source>
        <dbReference type="ARBA" id="ARBA00038313"/>
    </source>
</evidence>
<keyword evidence="5" id="KW-0521">NADP</keyword>
<evidence type="ECO:0000313" key="15">
    <source>
        <dbReference type="EMBL" id="KDO24346.1"/>
    </source>
</evidence>
<sequence>MSASSSCSSFWMDIGNPVYVASPMVDQSEYAFRQLCRRYGAQLCYTPMLHAKVFLSDATYQAQRLDLMADEGPTIVQFAGDDPRTLLAAAKVVEKSAAAVDLNLGCPQPIARKGHYGSYLLREADTIVDILQCWTQNLSIPATCKIRIIDEGSADPTNRGLQATLRLVDQIEAAGAAAITVHGRNRVMSGKKTGRADWAAIAAIKARVSIPVIANGNIETFDDVAACMAATGADAVMSAEALLENPALFSGHDVSPFQLAREYLALAAASPLVGVNFHRTEKAHVVRMLHAPMRQLVRASIMDATALLAATQSLPELIEAVASIETAAAALSAQHVRGTDAWYWRHRADADNPSRSARKDIQRQWLAGGLRLTR</sequence>
<evidence type="ECO:0000256" key="13">
    <source>
        <dbReference type="ARBA" id="ARBA00049467"/>
    </source>
</evidence>
<evidence type="ECO:0000259" key="14">
    <source>
        <dbReference type="Pfam" id="PF01207"/>
    </source>
</evidence>
<dbReference type="Proteomes" id="UP000030745">
    <property type="component" value="Unassembled WGS sequence"/>
</dbReference>
<evidence type="ECO:0000256" key="10">
    <source>
        <dbReference type="ARBA" id="ARBA00047287"/>
    </source>
</evidence>
<dbReference type="InterPro" id="IPR035587">
    <property type="entry name" value="DUS-like_FMN-bd"/>
</dbReference>
<comment type="catalytic activity">
    <reaction evidence="13">
        <text>5,6-dihydrouridine(17) in tRNA + NADP(+) = uridine(17) in tRNA + NADPH + H(+)</text>
        <dbReference type="Rhea" id="RHEA:53368"/>
        <dbReference type="Rhea" id="RHEA-COMP:13541"/>
        <dbReference type="Rhea" id="RHEA-COMP:13542"/>
        <dbReference type="ChEBI" id="CHEBI:15378"/>
        <dbReference type="ChEBI" id="CHEBI:57783"/>
        <dbReference type="ChEBI" id="CHEBI:58349"/>
        <dbReference type="ChEBI" id="CHEBI:65315"/>
        <dbReference type="ChEBI" id="CHEBI:74443"/>
        <dbReference type="EC" id="1.3.1.88"/>
    </reaction>
    <physiologicalReaction direction="right-to-left" evidence="13">
        <dbReference type="Rhea" id="RHEA:53370"/>
    </physiologicalReaction>
</comment>
<evidence type="ECO:0000313" key="16">
    <source>
        <dbReference type="Proteomes" id="UP000030745"/>
    </source>
</evidence>
<keyword evidence="7" id="KW-0520">NAD</keyword>
<evidence type="ECO:0000256" key="4">
    <source>
        <dbReference type="ARBA" id="ARBA00022694"/>
    </source>
</evidence>
<evidence type="ECO:0000256" key="12">
    <source>
        <dbReference type="ARBA" id="ARBA00048934"/>
    </source>
</evidence>
<dbReference type="OMA" id="QRPHHDI"/>
<gene>
    <name evidence="15" type="ORF">SPRG_10423</name>
</gene>
<organism evidence="15 16">
    <name type="scientific">Saprolegnia parasitica (strain CBS 223.65)</name>
    <dbReference type="NCBI Taxonomy" id="695850"/>
    <lineage>
        <taxon>Eukaryota</taxon>
        <taxon>Sar</taxon>
        <taxon>Stramenopiles</taxon>
        <taxon>Oomycota</taxon>
        <taxon>Saprolegniomycetes</taxon>
        <taxon>Saprolegniales</taxon>
        <taxon>Saprolegniaceae</taxon>
        <taxon>Saprolegnia</taxon>
    </lineage>
</organism>
<accession>A0A067CCT1</accession>
<comment type="catalytic activity">
    <reaction evidence="10">
        <text>5,6-dihydrouridine(17) in tRNA + NAD(+) = uridine(17) in tRNA + NADH + H(+)</text>
        <dbReference type="Rhea" id="RHEA:53372"/>
        <dbReference type="Rhea" id="RHEA-COMP:13541"/>
        <dbReference type="Rhea" id="RHEA-COMP:13542"/>
        <dbReference type="ChEBI" id="CHEBI:15378"/>
        <dbReference type="ChEBI" id="CHEBI:57540"/>
        <dbReference type="ChEBI" id="CHEBI:57945"/>
        <dbReference type="ChEBI" id="CHEBI:65315"/>
        <dbReference type="ChEBI" id="CHEBI:74443"/>
        <dbReference type="EC" id="1.3.1.88"/>
    </reaction>
    <physiologicalReaction direction="right-to-left" evidence="10">
        <dbReference type="Rhea" id="RHEA:53374"/>
    </physiologicalReaction>
</comment>
<dbReference type="CDD" id="cd02801">
    <property type="entry name" value="DUS_like_FMN"/>
    <property type="match status" value="1"/>
</dbReference>
<dbReference type="PROSITE" id="PS01136">
    <property type="entry name" value="UPF0034"/>
    <property type="match status" value="1"/>
</dbReference>
<dbReference type="Pfam" id="PF01207">
    <property type="entry name" value="Dus"/>
    <property type="match status" value="1"/>
</dbReference>
<dbReference type="KEGG" id="spar:SPRG_10423"/>
<evidence type="ECO:0000256" key="6">
    <source>
        <dbReference type="ARBA" id="ARBA00023002"/>
    </source>
</evidence>
<dbReference type="VEuPathDB" id="FungiDB:SPRG_10423"/>
<evidence type="ECO:0000256" key="9">
    <source>
        <dbReference type="ARBA" id="ARBA00038890"/>
    </source>
</evidence>
<evidence type="ECO:0000256" key="5">
    <source>
        <dbReference type="ARBA" id="ARBA00022857"/>
    </source>
</evidence>
<dbReference type="InterPro" id="IPR013785">
    <property type="entry name" value="Aldolase_TIM"/>
</dbReference>
<keyword evidence="16" id="KW-1185">Reference proteome</keyword>
<dbReference type="STRING" id="695850.A0A067CCT1"/>
<dbReference type="EC" id="1.3.1.88" evidence="9"/>
<dbReference type="RefSeq" id="XP_012204941.1">
    <property type="nucleotide sequence ID" value="XM_012349551.1"/>
</dbReference>
<proteinExistence type="inferred from homology"/>
<keyword evidence="3" id="KW-0288">FMN</keyword>
<comment type="catalytic activity">
    <reaction evidence="11">
        <text>5,6-dihydrouridine(16) in tRNA + NADP(+) = uridine(16) in tRNA + NADPH + H(+)</text>
        <dbReference type="Rhea" id="RHEA:53376"/>
        <dbReference type="Rhea" id="RHEA-COMP:13543"/>
        <dbReference type="Rhea" id="RHEA-COMP:13544"/>
        <dbReference type="ChEBI" id="CHEBI:15378"/>
        <dbReference type="ChEBI" id="CHEBI:57783"/>
        <dbReference type="ChEBI" id="CHEBI:58349"/>
        <dbReference type="ChEBI" id="CHEBI:65315"/>
        <dbReference type="ChEBI" id="CHEBI:74443"/>
        <dbReference type="EC" id="1.3.1.88"/>
    </reaction>
    <physiologicalReaction direction="right-to-left" evidence="11">
        <dbReference type="Rhea" id="RHEA:53378"/>
    </physiologicalReaction>
</comment>
<evidence type="ECO:0000256" key="11">
    <source>
        <dbReference type="ARBA" id="ARBA00047652"/>
    </source>
</evidence>
<dbReference type="OrthoDB" id="272303at2759"/>
<keyword evidence="2" id="KW-0285">Flavoprotein</keyword>